<feature type="transmembrane region" description="Helical" evidence="1">
    <location>
        <begin position="249"/>
        <end position="272"/>
    </location>
</feature>
<keyword evidence="1" id="KW-1133">Transmembrane helix</keyword>
<feature type="transmembrane region" description="Helical" evidence="1">
    <location>
        <begin position="355"/>
        <end position="385"/>
    </location>
</feature>
<keyword evidence="3" id="KW-1185">Reference proteome</keyword>
<proteinExistence type="predicted"/>
<keyword evidence="1" id="KW-0812">Transmembrane</keyword>
<feature type="transmembrane region" description="Helical" evidence="1">
    <location>
        <begin position="223"/>
        <end position="243"/>
    </location>
</feature>
<accession>M3E6I7</accession>
<name>M3E6I7_STREZ</name>
<dbReference type="InterPro" id="IPR010640">
    <property type="entry name" value="Low_temperature_requirement_A"/>
</dbReference>
<feature type="transmembrane region" description="Helical" evidence="1">
    <location>
        <begin position="325"/>
        <end position="343"/>
    </location>
</feature>
<dbReference type="Pfam" id="PF06772">
    <property type="entry name" value="LtrA"/>
    <property type="match status" value="1"/>
</dbReference>
<sequence>MQTNHRRHPAPSAYASGAWYRPMLARRADEEHRTASALELLFDLCFVAAVSQASSALEHEIAAGRSLDGLLGYALLFFAIWWAWMNFTWFASAYDTDDVPYRLTTFVQITGALGMAAGAADAVGHGDFTLITWSYVVMRLAMVTQWLRAAWTDRERRRSAWRYASGILVLQVGWLVRLTLPHDGGLVSFAVLAACELAVPVWAERAEGTTWHPHHIAERYGLFTLIVLGESVTAAGLAVRSALDTGEALGSVLTVALGGILTVFALWWLYFAQDAPRRLRTQATAMLWGYGHYVVFAAAAAVGAALAVNVAHATHHAGLSDVQAAATYTVPVALFIVCVWLLHRRGARLPLKADVLSPVAACAVLATTFTTFAVPATGIIATLLIGAHLVAARRDAVAP</sequence>
<keyword evidence="1" id="KW-0472">Membrane</keyword>
<dbReference type="PANTHER" id="PTHR36840:SF1">
    <property type="entry name" value="BLL5714 PROTEIN"/>
    <property type="match status" value="1"/>
</dbReference>
<dbReference type="Proteomes" id="UP000011732">
    <property type="component" value="Unassembled WGS sequence"/>
</dbReference>
<feature type="transmembrane region" description="Helical" evidence="1">
    <location>
        <begin position="70"/>
        <end position="91"/>
    </location>
</feature>
<gene>
    <name evidence="2" type="ORF">H114_09036</name>
</gene>
<evidence type="ECO:0000256" key="1">
    <source>
        <dbReference type="SAM" id="Phobius"/>
    </source>
</evidence>
<reference evidence="2 3" key="1">
    <citation type="journal article" date="2013" name="Genome Announc.">
        <title>Draft Genome Sequence of Streptomyces gancidicus Strain BKS 13-15.</title>
        <authorList>
            <person name="Kumar S."/>
            <person name="Kaur N."/>
            <person name="Singh N.K."/>
            <person name="Raghava G.P."/>
            <person name="Mayilraj S."/>
        </authorList>
    </citation>
    <scope>NUCLEOTIDE SEQUENCE [LARGE SCALE GENOMIC DNA]</scope>
    <source>
        <strain evidence="2 3">BKS 13-15</strain>
    </source>
</reference>
<dbReference type="EMBL" id="AOHP01000050">
    <property type="protein sequence ID" value="EMF29337.1"/>
    <property type="molecule type" value="Genomic_DNA"/>
</dbReference>
<organism evidence="2 3">
    <name type="scientific">Streptomyces gancidicus BKS 13-15</name>
    <dbReference type="NCBI Taxonomy" id="1284664"/>
    <lineage>
        <taxon>Bacteria</taxon>
        <taxon>Bacillati</taxon>
        <taxon>Actinomycetota</taxon>
        <taxon>Actinomycetes</taxon>
        <taxon>Kitasatosporales</taxon>
        <taxon>Streptomycetaceae</taxon>
        <taxon>Streptomyces</taxon>
        <taxon>Streptomyces pseudogriseolus group</taxon>
    </lineage>
</organism>
<evidence type="ECO:0000313" key="3">
    <source>
        <dbReference type="Proteomes" id="UP000011732"/>
    </source>
</evidence>
<dbReference type="PATRIC" id="fig|1284664.3.peg.1811"/>
<evidence type="ECO:0000313" key="2">
    <source>
        <dbReference type="EMBL" id="EMF29337.1"/>
    </source>
</evidence>
<feature type="transmembrane region" description="Helical" evidence="1">
    <location>
        <begin position="293"/>
        <end position="313"/>
    </location>
</feature>
<feature type="transmembrane region" description="Helical" evidence="1">
    <location>
        <begin position="130"/>
        <end position="148"/>
    </location>
</feature>
<dbReference type="PANTHER" id="PTHR36840">
    <property type="entry name" value="BLL5714 PROTEIN"/>
    <property type="match status" value="1"/>
</dbReference>
<evidence type="ECO:0008006" key="4">
    <source>
        <dbReference type="Google" id="ProtNLM"/>
    </source>
</evidence>
<protein>
    <recommendedName>
        <fullName evidence="4">Low temperature requirement protein LtrA</fullName>
    </recommendedName>
</protein>
<comment type="caution">
    <text evidence="2">The sequence shown here is derived from an EMBL/GenBank/DDBJ whole genome shotgun (WGS) entry which is preliminary data.</text>
</comment>
<dbReference type="AlphaFoldDB" id="M3E6I7"/>